<feature type="region of interest" description="Disordered" evidence="1">
    <location>
        <begin position="1"/>
        <end position="226"/>
    </location>
</feature>
<evidence type="ECO:0000256" key="1">
    <source>
        <dbReference type="SAM" id="MobiDB-lite"/>
    </source>
</evidence>
<proteinExistence type="predicted"/>
<name>A0A4P7N081_PYROR</name>
<feature type="compositionally biased region" description="Basic and acidic residues" evidence="1">
    <location>
        <begin position="14"/>
        <end position="24"/>
    </location>
</feature>
<dbReference type="OMA" id="FWHSKSN"/>
<evidence type="ECO:0000313" key="3">
    <source>
        <dbReference type="Proteomes" id="UP000294847"/>
    </source>
</evidence>
<protein>
    <submittedName>
        <fullName evidence="2">Uncharacterized protein</fullName>
    </submittedName>
</protein>
<feature type="compositionally biased region" description="Polar residues" evidence="1">
    <location>
        <begin position="45"/>
        <end position="64"/>
    </location>
</feature>
<reference evidence="2 3" key="1">
    <citation type="journal article" date="2019" name="Mol. Biol. Evol.">
        <title>Blast fungal genomes show frequent chromosomal changes, gene gains and losses, and effector gene turnover.</title>
        <authorList>
            <person name="Gomez Luciano L.B."/>
            <person name="Jason Tsai I."/>
            <person name="Chuma I."/>
            <person name="Tosa Y."/>
            <person name="Chen Y.H."/>
            <person name="Li J.Y."/>
            <person name="Li M.Y."/>
            <person name="Jade Lu M.Y."/>
            <person name="Nakayashiki H."/>
            <person name="Li W.H."/>
        </authorList>
    </citation>
    <scope>NUCLEOTIDE SEQUENCE [LARGE SCALE GENOMIC DNA]</scope>
    <source>
        <strain evidence="2">MZ5-1-6</strain>
    </source>
</reference>
<organism evidence="2 3">
    <name type="scientific">Pyricularia oryzae</name>
    <name type="common">Rice blast fungus</name>
    <name type="synonym">Magnaporthe oryzae</name>
    <dbReference type="NCBI Taxonomy" id="318829"/>
    <lineage>
        <taxon>Eukaryota</taxon>
        <taxon>Fungi</taxon>
        <taxon>Dikarya</taxon>
        <taxon>Ascomycota</taxon>
        <taxon>Pezizomycotina</taxon>
        <taxon>Sordariomycetes</taxon>
        <taxon>Sordariomycetidae</taxon>
        <taxon>Magnaporthales</taxon>
        <taxon>Pyriculariaceae</taxon>
        <taxon>Pyricularia</taxon>
    </lineage>
</organism>
<sequence>MPMPTIRNPFARKQHNDENQRPRLETAPAQEPQQPGGFDKVDTIGSKSSSIAGLSINSGRSNDTGEYKLSVVNDSGVYLPPSPVEKSSPPWPARYLSRNSSDKSRGSLSTPENEHFTISRESFDSYRRSFDISARSPVTKHDAPTRQSFDSSRFPRPRLSMNDRRPEPTTVEESFEDVGLGDDRQPKGVQQMQQQQMPQPQKKRGFFSKFGNSEPQTDGILLKAQD</sequence>
<evidence type="ECO:0000313" key="2">
    <source>
        <dbReference type="EMBL" id="QBZ55563.1"/>
    </source>
</evidence>
<feature type="compositionally biased region" description="Low complexity" evidence="1">
    <location>
        <begin position="190"/>
        <end position="200"/>
    </location>
</feature>
<gene>
    <name evidence="2" type="ORF">PoMZ_00462</name>
</gene>
<dbReference type="VEuPathDB" id="FungiDB:M_BR32_EuGene_00003301"/>
<dbReference type="Proteomes" id="UP000294847">
    <property type="component" value="Chromosome 2"/>
</dbReference>
<feature type="compositionally biased region" description="Basic and acidic residues" evidence="1">
    <location>
        <begin position="112"/>
        <end position="130"/>
    </location>
</feature>
<dbReference type="EMBL" id="CP034205">
    <property type="protein sequence ID" value="QBZ55563.1"/>
    <property type="molecule type" value="Genomic_DNA"/>
</dbReference>
<dbReference type="AlphaFoldDB" id="A0A4P7N081"/>
<accession>A0A4P7N081</accession>